<dbReference type="EnsemblPlants" id="OGLUM02G30600.1">
    <property type="protein sequence ID" value="OGLUM02G30600.1"/>
    <property type="gene ID" value="OGLUM02G30600"/>
</dbReference>
<dbReference type="Proteomes" id="UP000026961">
    <property type="component" value="Chromosome 2"/>
</dbReference>
<feature type="compositionally biased region" description="Basic residues" evidence="1">
    <location>
        <begin position="69"/>
        <end position="81"/>
    </location>
</feature>
<evidence type="ECO:0000313" key="3">
    <source>
        <dbReference type="Proteomes" id="UP000026961"/>
    </source>
</evidence>
<sequence>MRVATPKTPSSSVQITGQVFTQSSLPREEGYLNNALKRWTVAARLTRTPSSRARGAAIAVVALLARTGSRRSRCRPPRRCPRAREAAIDGLQMQEKEKEKEEEEEGNGD</sequence>
<dbReference type="Gramene" id="OGLUM02G30600.1">
    <property type="protein sequence ID" value="OGLUM02G30600.1"/>
    <property type="gene ID" value="OGLUM02G30600"/>
</dbReference>
<reference evidence="2" key="2">
    <citation type="submission" date="2018-05" db="EMBL/GenBank/DDBJ databases">
        <title>OgluRS3 (Oryza glumaepatula Reference Sequence Version 3).</title>
        <authorList>
            <person name="Zhang J."/>
            <person name="Kudrna D."/>
            <person name="Lee S."/>
            <person name="Talag J."/>
            <person name="Welchert J."/>
            <person name="Wing R.A."/>
        </authorList>
    </citation>
    <scope>NUCLEOTIDE SEQUENCE [LARGE SCALE GENOMIC DNA]</scope>
</reference>
<protein>
    <submittedName>
        <fullName evidence="2">Uncharacterized protein</fullName>
    </submittedName>
</protein>
<accession>A0A0D9YXA5</accession>
<organism evidence="2">
    <name type="scientific">Oryza glumipatula</name>
    <dbReference type="NCBI Taxonomy" id="40148"/>
    <lineage>
        <taxon>Eukaryota</taxon>
        <taxon>Viridiplantae</taxon>
        <taxon>Streptophyta</taxon>
        <taxon>Embryophyta</taxon>
        <taxon>Tracheophyta</taxon>
        <taxon>Spermatophyta</taxon>
        <taxon>Magnoliopsida</taxon>
        <taxon>Liliopsida</taxon>
        <taxon>Poales</taxon>
        <taxon>Poaceae</taxon>
        <taxon>BOP clade</taxon>
        <taxon>Oryzoideae</taxon>
        <taxon>Oryzeae</taxon>
        <taxon>Oryzinae</taxon>
        <taxon>Oryza</taxon>
    </lineage>
</organism>
<reference evidence="2" key="1">
    <citation type="submission" date="2015-04" db="UniProtKB">
        <authorList>
            <consortium name="EnsemblPlants"/>
        </authorList>
    </citation>
    <scope>IDENTIFICATION</scope>
</reference>
<dbReference type="AlphaFoldDB" id="A0A0D9YXA5"/>
<evidence type="ECO:0000256" key="1">
    <source>
        <dbReference type="SAM" id="MobiDB-lite"/>
    </source>
</evidence>
<dbReference type="HOGENOM" id="CLU_2188063_0_0_1"/>
<feature type="compositionally biased region" description="Acidic residues" evidence="1">
    <location>
        <begin position="100"/>
        <end position="109"/>
    </location>
</feature>
<keyword evidence="3" id="KW-1185">Reference proteome</keyword>
<feature type="region of interest" description="Disordered" evidence="1">
    <location>
        <begin position="69"/>
        <end position="109"/>
    </location>
</feature>
<proteinExistence type="predicted"/>
<name>A0A0D9YXA5_9ORYZ</name>
<evidence type="ECO:0000313" key="2">
    <source>
        <dbReference type="EnsemblPlants" id="OGLUM02G30600.1"/>
    </source>
</evidence>